<feature type="non-terminal residue" evidence="1">
    <location>
        <position position="47"/>
    </location>
</feature>
<protein>
    <submittedName>
        <fullName evidence="1">Uncharacterized protein</fullName>
    </submittedName>
</protein>
<sequence>MLNATLTDSSLDLSDFKKRKVTEDLEGELSERRRAEEVSTVLSGFAA</sequence>
<dbReference type="AlphaFoldDB" id="A0A392S3A6"/>
<evidence type="ECO:0000313" key="1">
    <source>
        <dbReference type="EMBL" id="MCI42356.1"/>
    </source>
</evidence>
<keyword evidence="2" id="KW-1185">Reference proteome</keyword>
<proteinExistence type="predicted"/>
<comment type="caution">
    <text evidence="1">The sequence shown here is derived from an EMBL/GenBank/DDBJ whole genome shotgun (WGS) entry which is preliminary data.</text>
</comment>
<evidence type="ECO:0000313" key="2">
    <source>
        <dbReference type="Proteomes" id="UP000265520"/>
    </source>
</evidence>
<organism evidence="1 2">
    <name type="scientific">Trifolium medium</name>
    <dbReference type="NCBI Taxonomy" id="97028"/>
    <lineage>
        <taxon>Eukaryota</taxon>
        <taxon>Viridiplantae</taxon>
        <taxon>Streptophyta</taxon>
        <taxon>Embryophyta</taxon>
        <taxon>Tracheophyta</taxon>
        <taxon>Spermatophyta</taxon>
        <taxon>Magnoliopsida</taxon>
        <taxon>eudicotyledons</taxon>
        <taxon>Gunneridae</taxon>
        <taxon>Pentapetalae</taxon>
        <taxon>rosids</taxon>
        <taxon>fabids</taxon>
        <taxon>Fabales</taxon>
        <taxon>Fabaceae</taxon>
        <taxon>Papilionoideae</taxon>
        <taxon>50 kb inversion clade</taxon>
        <taxon>NPAAA clade</taxon>
        <taxon>Hologalegina</taxon>
        <taxon>IRL clade</taxon>
        <taxon>Trifolieae</taxon>
        <taxon>Trifolium</taxon>
    </lineage>
</organism>
<accession>A0A392S3A6</accession>
<dbReference type="Proteomes" id="UP000265520">
    <property type="component" value="Unassembled WGS sequence"/>
</dbReference>
<name>A0A392S3A6_9FABA</name>
<reference evidence="1 2" key="1">
    <citation type="journal article" date="2018" name="Front. Plant Sci.">
        <title>Red Clover (Trifolium pratense) and Zigzag Clover (T. medium) - A Picture of Genomic Similarities and Differences.</title>
        <authorList>
            <person name="Dluhosova J."/>
            <person name="Istvanek J."/>
            <person name="Nedelnik J."/>
            <person name="Repkova J."/>
        </authorList>
    </citation>
    <scope>NUCLEOTIDE SEQUENCE [LARGE SCALE GENOMIC DNA]</scope>
    <source>
        <strain evidence="2">cv. 10/8</strain>
        <tissue evidence="1">Leaf</tissue>
    </source>
</reference>
<dbReference type="EMBL" id="LXQA010303512">
    <property type="protein sequence ID" value="MCI42356.1"/>
    <property type="molecule type" value="Genomic_DNA"/>
</dbReference>